<accession>A0ABP7HRD6</accession>
<evidence type="ECO:0000313" key="1">
    <source>
        <dbReference type="EMBL" id="GAA3795798.1"/>
    </source>
</evidence>
<evidence type="ECO:0008006" key="3">
    <source>
        <dbReference type="Google" id="ProtNLM"/>
    </source>
</evidence>
<dbReference type="EMBL" id="BAABDE010000015">
    <property type="protein sequence ID" value="GAA3795798.1"/>
    <property type="molecule type" value="Genomic_DNA"/>
</dbReference>
<evidence type="ECO:0000313" key="2">
    <source>
        <dbReference type="Proteomes" id="UP001501009"/>
    </source>
</evidence>
<proteinExistence type="predicted"/>
<dbReference type="Proteomes" id="UP001501009">
    <property type="component" value="Unassembled WGS sequence"/>
</dbReference>
<sequence>MASGLERVSDGLHTDAGLSPGTAYRLTVVCAGTGTAAIEFAPAGAAAKKPVSCDGTTVLERFTAKHAQRVDISGEQGATGMIAWRIDKV</sequence>
<protein>
    <recommendedName>
        <fullName evidence="3">Lipoprotein</fullName>
    </recommendedName>
</protein>
<keyword evidence="2" id="KW-1185">Reference proteome</keyword>
<organism evidence="1 2">
    <name type="scientific">Streptomyces coacervatus</name>
    <dbReference type="NCBI Taxonomy" id="647381"/>
    <lineage>
        <taxon>Bacteria</taxon>
        <taxon>Bacillati</taxon>
        <taxon>Actinomycetota</taxon>
        <taxon>Actinomycetes</taxon>
        <taxon>Kitasatosporales</taxon>
        <taxon>Streptomycetaceae</taxon>
        <taxon>Streptomyces</taxon>
    </lineage>
</organism>
<reference evidence="2" key="1">
    <citation type="journal article" date="2019" name="Int. J. Syst. Evol. Microbiol.">
        <title>The Global Catalogue of Microorganisms (GCM) 10K type strain sequencing project: providing services to taxonomists for standard genome sequencing and annotation.</title>
        <authorList>
            <consortium name="The Broad Institute Genomics Platform"/>
            <consortium name="The Broad Institute Genome Sequencing Center for Infectious Disease"/>
            <person name="Wu L."/>
            <person name="Ma J."/>
        </authorList>
    </citation>
    <scope>NUCLEOTIDE SEQUENCE [LARGE SCALE GENOMIC DNA]</scope>
    <source>
        <strain evidence="2">JCM 17138</strain>
    </source>
</reference>
<comment type="caution">
    <text evidence="1">The sequence shown here is derived from an EMBL/GenBank/DDBJ whole genome shotgun (WGS) entry which is preliminary data.</text>
</comment>
<gene>
    <name evidence="1" type="ORF">GCM10022403_032130</name>
</gene>
<name>A0ABP7HRD6_9ACTN</name>